<feature type="compositionally biased region" description="Acidic residues" evidence="1">
    <location>
        <begin position="104"/>
        <end position="130"/>
    </location>
</feature>
<dbReference type="Proteomes" id="UP000318307">
    <property type="component" value="Unassembled WGS sequence"/>
</dbReference>
<evidence type="ECO:0000256" key="1">
    <source>
        <dbReference type="SAM" id="MobiDB-lite"/>
    </source>
</evidence>
<evidence type="ECO:0000313" key="4">
    <source>
        <dbReference type="Proteomes" id="UP000318307"/>
    </source>
</evidence>
<dbReference type="EMBL" id="VLLC01000001">
    <property type="protein sequence ID" value="TWI77205.1"/>
    <property type="molecule type" value="Genomic_DNA"/>
</dbReference>
<feature type="signal peptide" evidence="2">
    <location>
        <begin position="1"/>
        <end position="23"/>
    </location>
</feature>
<proteinExistence type="predicted"/>
<name>A0A562S733_9BACT</name>
<accession>A0A562S733</accession>
<sequence length="138" mass="14869">MKKIWLYMLTAFAAVALSGMAYADTVTTGEGEKIEIGAGHFADDDGIANADFEFQPSPSVSMSVNAERHYFALTAMSVSAKVPQGMVYGIFSDTQGYYQRAKTDEDDEAPSGEVGDLDGEGDVFEDEDEWTYMGGSSS</sequence>
<gene>
    <name evidence="3" type="ORF">LZ24_00005</name>
</gene>
<feature type="chain" id="PRO_5022155299" evidence="2">
    <location>
        <begin position="24"/>
        <end position="138"/>
    </location>
</feature>
<keyword evidence="4" id="KW-1185">Reference proteome</keyword>
<feature type="region of interest" description="Disordered" evidence="1">
    <location>
        <begin position="99"/>
        <end position="138"/>
    </location>
</feature>
<organism evidence="3 4">
    <name type="scientific">Desulfobotulus alkaliphilus</name>
    <dbReference type="NCBI Taxonomy" id="622671"/>
    <lineage>
        <taxon>Bacteria</taxon>
        <taxon>Pseudomonadati</taxon>
        <taxon>Thermodesulfobacteriota</taxon>
        <taxon>Desulfobacteria</taxon>
        <taxon>Desulfobacterales</taxon>
        <taxon>Desulfobacteraceae</taxon>
        <taxon>Desulfobotulus</taxon>
    </lineage>
</organism>
<evidence type="ECO:0000256" key="2">
    <source>
        <dbReference type="SAM" id="SignalP"/>
    </source>
</evidence>
<evidence type="ECO:0000313" key="3">
    <source>
        <dbReference type="EMBL" id="TWI77205.1"/>
    </source>
</evidence>
<protein>
    <submittedName>
        <fullName evidence="3">Uncharacterized protein</fullName>
    </submittedName>
</protein>
<dbReference type="AlphaFoldDB" id="A0A562S733"/>
<dbReference type="RefSeq" id="WP_144681037.1">
    <property type="nucleotide sequence ID" value="NZ_VLLC01000001.1"/>
</dbReference>
<reference evidence="3 4" key="1">
    <citation type="submission" date="2019-07" db="EMBL/GenBank/DDBJ databases">
        <title>Genome sequencing of 100 strains of the haloalkaliphilic chemolithoautotrophic sulfur-oxidizing bacterium Thioalkalivibrio.</title>
        <authorList>
            <person name="Muyzer G."/>
        </authorList>
    </citation>
    <scope>NUCLEOTIDE SEQUENCE [LARGE SCALE GENOMIC DNA]</scope>
    <source>
        <strain evidence="3 4">ASO4-4</strain>
    </source>
</reference>
<comment type="caution">
    <text evidence="3">The sequence shown here is derived from an EMBL/GenBank/DDBJ whole genome shotgun (WGS) entry which is preliminary data.</text>
</comment>
<keyword evidence="2" id="KW-0732">Signal</keyword>